<organism evidence="1 2">
    <name type="scientific">Echeneis naucrates</name>
    <name type="common">Live sharksucker</name>
    <dbReference type="NCBI Taxonomy" id="173247"/>
    <lineage>
        <taxon>Eukaryota</taxon>
        <taxon>Metazoa</taxon>
        <taxon>Chordata</taxon>
        <taxon>Craniata</taxon>
        <taxon>Vertebrata</taxon>
        <taxon>Euteleostomi</taxon>
        <taxon>Actinopterygii</taxon>
        <taxon>Neopterygii</taxon>
        <taxon>Teleostei</taxon>
        <taxon>Neoteleostei</taxon>
        <taxon>Acanthomorphata</taxon>
        <taxon>Carangaria</taxon>
        <taxon>Carangiformes</taxon>
        <taxon>Echeneidae</taxon>
        <taxon>Echeneis</taxon>
    </lineage>
</organism>
<dbReference type="PANTHER" id="PTHR31025">
    <property type="entry name" value="SI:CH211-196P9.1-RELATED"/>
    <property type="match status" value="1"/>
</dbReference>
<protein>
    <submittedName>
        <fullName evidence="1">Uncharacterized protein</fullName>
    </submittedName>
</protein>
<dbReference type="OMA" id="GVCVVRH"/>
<dbReference type="InParanoid" id="A0A665V6X4"/>
<reference evidence="1" key="3">
    <citation type="submission" date="2025-09" db="UniProtKB">
        <authorList>
            <consortium name="Ensembl"/>
        </authorList>
    </citation>
    <scope>IDENTIFICATION</scope>
</reference>
<evidence type="ECO:0000313" key="2">
    <source>
        <dbReference type="Proteomes" id="UP000472264"/>
    </source>
</evidence>
<dbReference type="AlphaFoldDB" id="A0A665V6X4"/>
<keyword evidence="2" id="KW-1185">Reference proteome</keyword>
<reference evidence="1" key="2">
    <citation type="submission" date="2025-08" db="UniProtKB">
        <authorList>
            <consortium name="Ensembl"/>
        </authorList>
    </citation>
    <scope>IDENTIFICATION</scope>
</reference>
<evidence type="ECO:0000313" key="1">
    <source>
        <dbReference type="Ensembl" id="ENSENLP00000026997.1"/>
    </source>
</evidence>
<reference evidence="1" key="1">
    <citation type="submission" date="2021-04" db="EMBL/GenBank/DDBJ databases">
        <authorList>
            <consortium name="Wellcome Sanger Institute Data Sharing"/>
        </authorList>
    </citation>
    <scope>NUCLEOTIDE SEQUENCE [LARGE SCALE GENOMIC DNA]</scope>
</reference>
<proteinExistence type="predicted"/>
<dbReference type="Proteomes" id="UP000472264">
    <property type="component" value="Chromosome 21"/>
</dbReference>
<accession>A0A665V6X4</accession>
<dbReference type="PANTHER" id="PTHR31025:SF27">
    <property type="entry name" value="SI:CH211-193K19.2-RELATED"/>
    <property type="match status" value="1"/>
</dbReference>
<dbReference type="Ensembl" id="ENSENLT00000027823.1">
    <property type="protein sequence ID" value="ENSENLP00000026997.1"/>
    <property type="gene ID" value="ENSENLG00000012126.1"/>
</dbReference>
<name>A0A665V6X4_ECHNA</name>
<sequence>PHSPSLERVPCTQLGTDNDRLLGIGIYTIRQSGSSEVEDIGVVLEGQAMLVNLPSVGVAVAMPFGLIYNLNLDYPPQLKYTFEVIQKVIMELEGKVLSKSVQVLKIQFS</sequence>